<gene>
    <name evidence="2" type="ORF">LPU83_pLPU83d_1161</name>
</gene>
<geneLocation type="plasmid" evidence="2 3">
    <name>pLPU83d</name>
</geneLocation>
<name>W6S8T7_9HYPH</name>
<dbReference type="EMBL" id="HG916855">
    <property type="protein sequence ID" value="CDM62531.1"/>
    <property type="molecule type" value="Genomic_DNA"/>
</dbReference>
<dbReference type="PATRIC" id="fig|348824.6.peg.6866"/>
<dbReference type="AlphaFoldDB" id="W6S8T7"/>
<keyword evidence="3" id="KW-1185">Reference proteome</keyword>
<evidence type="ECO:0000313" key="2">
    <source>
        <dbReference type="EMBL" id="CDM62531.1"/>
    </source>
</evidence>
<feature type="region of interest" description="Disordered" evidence="1">
    <location>
        <begin position="59"/>
        <end position="87"/>
    </location>
</feature>
<organism evidence="2 3">
    <name type="scientific">Rhizobium favelukesii</name>
    <dbReference type="NCBI Taxonomy" id="348824"/>
    <lineage>
        <taxon>Bacteria</taxon>
        <taxon>Pseudomonadati</taxon>
        <taxon>Pseudomonadota</taxon>
        <taxon>Alphaproteobacteria</taxon>
        <taxon>Hyphomicrobiales</taxon>
        <taxon>Rhizobiaceae</taxon>
        <taxon>Rhizobium/Agrobacterium group</taxon>
        <taxon>Rhizobium</taxon>
    </lineage>
</organism>
<keyword evidence="2" id="KW-0614">Plasmid</keyword>
<proteinExistence type="predicted"/>
<evidence type="ECO:0000256" key="1">
    <source>
        <dbReference type="SAM" id="MobiDB-lite"/>
    </source>
</evidence>
<dbReference type="Proteomes" id="UP000019443">
    <property type="component" value="Plasmid pLPU83d"/>
</dbReference>
<sequence>MSVERFPIGQEMDVTYPNFKVSQTLLSVTQLRSRSRKGRSLGPRPSTFKSYPLATASLLSAGRKRMGRGHERSGLRSRRYPLACHLG</sequence>
<feature type="region of interest" description="Disordered" evidence="1">
    <location>
        <begin position="30"/>
        <end position="49"/>
    </location>
</feature>
<accession>W6S8T7</accession>
<dbReference type="HOGENOM" id="CLU_2481186_0_0_5"/>
<evidence type="ECO:0000313" key="3">
    <source>
        <dbReference type="Proteomes" id="UP000019443"/>
    </source>
</evidence>
<protein>
    <submittedName>
        <fullName evidence="2">Uncharacterized protein</fullName>
    </submittedName>
</protein>
<reference evidence="2" key="1">
    <citation type="submission" date="2013-11" db="EMBL/GenBank/DDBJ databases">
        <title>Draft genome sequence of the broad-host-range Rhizobium sp. LPU83 strain, a member of the low-genetic diversity Oregon-like Rhizobium sp. group.</title>
        <authorList>
            <person name="Wibberg D."/>
            <person name="Puehler A."/>
            <person name="Schlueter A."/>
        </authorList>
    </citation>
    <scope>NUCLEOTIDE SEQUENCE [LARGE SCALE GENOMIC DNA]</scope>
    <source>
        <strain evidence="2">LPU83</strain>
        <plasmid evidence="2">pLPU83d</plasmid>
    </source>
</reference>
<dbReference type="KEGG" id="rhl:LPU83_pLPU83d_1161"/>